<dbReference type="Gene3D" id="3.40.50.2300">
    <property type="match status" value="1"/>
</dbReference>
<dbReference type="AlphaFoldDB" id="A0A3S0I5R9"/>
<reference evidence="5 6" key="1">
    <citation type="submission" date="2018-12" db="EMBL/GenBank/DDBJ databases">
        <title>Deinococcus radiophilus ATCC 27603 genome sequencing and assembly.</title>
        <authorList>
            <person name="Maclea K.S."/>
            <person name="Maynard C.R."/>
        </authorList>
    </citation>
    <scope>NUCLEOTIDE SEQUENCE [LARGE SCALE GENOMIC DNA]</scope>
    <source>
        <strain evidence="5 6">ATCC 27603</strain>
    </source>
</reference>
<dbReference type="Pfam" id="PF00072">
    <property type="entry name" value="Response_reg"/>
    <property type="match status" value="1"/>
</dbReference>
<sequence length="345" mass="38212">MPRILVVDDDAAILKLISVILTRAGHDVRTAGHPVEALDLLKVFTPELVISDVVMPYMTGLEFLETMREDDKLARIPFMLLSSHAERADVRRGMNLGADDYLPKPFTPADLTGAVEARLRRVGMTLQGESGLRARALGSAQVTQDGEVVSWVSRKALELFFYLLEHQEVTSWEAAEALWPEKDESRASSLFHTTLHRLRKPLGSDAVVSTNRRYSLSESIKPEYDVQRYELLATQAGQGKLGLEELREVAGMYGEYLPGSDGPWVDDVRARLEGLQLSVLDSAASAAQTGGQTKEVVGYLQKALSIDPMSDRHWDSLATALRSLGDDSKADMADDRDIWWDSELG</sequence>
<dbReference type="EMBL" id="RXPE01000027">
    <property type="protein sequence ID" value="RTR25444.1"/>
    <property type="molecule type" value="Genomic_DNA"/>
</dbReference>
<dbReference type="GO" id="GO:0006355">
    <property type="term" value="P:regulation of DNA-templated transcription"/>
    <property type="evidence" value="ECO:0007669"/>
    <property type="project" value="InterPro"/>
</dbReference>
<dbReference type="Gene3D" id="1.25.40.10">
    <property type="entry name" value="Tetratricopeptide repeat domain"/>
    <property type="match status" value="1"/>
</dbReference>
<dbReference type="PROSITE" id="PS50110">
    <property type="entry name" value="RESPONSE_REGULATORY"/>
    <property type="match status" value="1"/>
</dbReference>
<evidence type="ECO:0000256" key="3">
    <source>
        <dbReference type="PROSITE-ProRule" id="PRU00169"/>
    </source>
</evidence>
<organism evidence="5 6">
    <name type="scientific">Deinococcus radiophilus</name>
    <dbReference type="NCBI Taxonomy" id="32062"/>
    <lineage>
        <taxon>Bacteria</taxon>
        <taxon>Thermotogati</taxon>
        <taxon>Deinococcota</taxon>
        <taxon>Deinococci</taxon>
        <taxon>Deinococcales</taxon>
        <taxon>Deinococcaceae</taxon>
        <taxon>Deinococcus</taxon>
    </lineage>
</organism>
<name>A0A3S0I5R9_9DEIO</name>
<dbReference type="OrthoDB" id="3190595at2"/>
<dbReference type="InterPro" id="IPR036388">
    <property type="entry name" value="WH-like_DNA-bd_sf"/>
</dbReference>
<dbReference type="InterPro" id="IPR011006">
    <property type="entry name" value="CheY-like_superfamily"/>
</dbReference>
<evidence type="ECO:0000256" key="1">
    <source>
        <dbReference type="ARBA" id="ARBA00022553"/>
    </source>
</evidence>
<dbReference type="RefSeq" id="WP_126352772.1">
    <property type="nucleotide sequence ID" value="NZ_CP086380.1"/>
</dbReference>
<dbReference type="InterPro" id="IPR011990">
    <property type="entry name" value="TPR-like_helical_dom_sf"/>
</dbReference>
<dbReference type="SUPFAM" id="SSF48452">
    <property type="entry name" value="TPR-like"/>
    <property type="match status" value="1"/>
</dbReference>
<gene>
    <name evidence="5" type="ORF">EJ104_10770</name>
</gene>
<keyword evidence="1 3" id="KW-0597">Phosphoprotein</keyword>
<protein>
    <submittedName>
        <fullName evidence="5">Response regulator</fullName>
    </submittedName>
</protein>
<evidence type="ECO:0000256" key="2">
    <source>
        <dbReference type="ARBA" id="ARBA00023125"/>
    </source>
</evidence>
<dbReference type="InterPro" id="IPR016032">
    <property type="entry name" value="Sig_transdc_resp-reg_C-effctor"/>
</dbReference>
<dbReference type="Gene3D" id="1.10.10.10">
    <property type="entry name" value="Winged helix-like DNA-binding domain superfamily/Winged helix DNA-binding domain"/>
    <property type="match status" value="1"/>
</dbReference>
<dbReference type="Pfam" id="PF03704">
    <property type="entry name" value="BTAD"/>
    <property type="match status" value="1"/>
</dbReference>
<evidence type="ECO:0000259" key="4">
    <source>
        <dbReference type="PROSITE" id="PS50110"/>
    </source>
</evidence>
<dbReference type="Proteomes" id="UP000277766">
    <property type="component" value="Unassembled WGS sequence"/>
</dbReference>
<dbReference type="InterPro" id="IPR005158">
    <property type="entry name" value="BTAD"/>
</dbReference>
<dbReference type="InterPro" id="IPR001789">
    <property type="entry name" value="Sig_transdc_resp-reg_receiver"/>
</dbReference>
<feature type="domain" description="Response regulatory" evidence="4">
    <location>
        <begin position="3"/>
        <end position="119"/>
    </location>
</feature>
<dbReference type="GO" id="GO:0003677">
    <property type="term" value="F:DNA binding"/>
    <property type="evidence" value="ECO:0007669"/>
    <property type="project" value="UniProtKB-KW"/>
</dbReference>
<proteinExistence type="predicted"/>
<dbReference type="InterPro" id="IPR050595">
    <property type="entry name" value="Bact_response_regulator"/>
</dbReference>
<feature type="modified residue" description="4-aspartylphosphate" evidence="3">
    <location>
        <position position="52"/>
    </location>
</feature>
<keyword evidence="6" id="KW-1185">Reference proteome</keyword>
<dbReference type="SMART" id="SM00448">
    <property type="entry name" value="REC"/>
    <property type="match status" value="1"/>
</dbReference>
<dbReference type="SMART" id="SM01043">
    <property type="entry name" value="BTAD"/>
    <property type="match status" value="1"/>
</dbReference>
<dbReference type="SUPFAM" id="SSF52172">
    <property type="entry name" value="CheY-like"/>
    <property type="match status" value="1"/>
</dbReference>
<dbReference type="SUPFAM" id="SSF46894">
    <property type="entry name" value="C-terminal effector domain of the bipartite response regulators"/>
    <property type="match status" value="1"/>
</dbReference>
<evidence type="ECO:0000313" key="6">
    <source>
        <dbReference type="Proteomes" id="UP000277766"/>
    </source>
</evidence>
<evidence type="ECO:0000313" key="5">
    <source>
        <dbReference type="EMBL" id="RTR25444.1"/>
    </source>
</evidence>
<keyword evidence="2" id="KW-0238">DNA-binding</keyword>
<comment type="caution">
    <text evidence="5">The sequence shown here is derived from an EMBL/GenBank/DDBJ whole genome shotgun (WGS) entry which is preliminary data.</text>
</comment>
<dbReference type="PANTHER" id="PTHR44591">
    <property type="entry name" value="STRESS RESPONSE REGULATOR PROTEIN 1"/>
    <property type="match status" value="1"/>
</dbReference>
<dbReference type="PANTHER" id="PTHR44591:SF3">
    <property type="entry name" value="RESPONSE REGULATORY DOMAIN-CONTAINING PROTEIN"/>
    <property type="match status" value="1"/>
</dbReference>
<dbReference type="GO" id="GO:0000160">
    <property type="term" value="P:phosphorelay signal transduction system"/>
    <property type="evidence" value="ECO:0007669"/>
    <property type="project" value="InterPro"/>
</dbReference>
<dbReference type="CDD" id="cd00156">
    <property type="entry name" value="REC"/>
    <property type="match status" value="1"/>
</dbReference>
<accession>A0A3S0I5R9</accession>